<dbReference type="InterPro" id="IPR041984">
    <property type="entry name" value="Rsc8/Ssr1/Ssr2_ZZ"/>
</dbReference>
<dbReference type="PANTHER" id="PTHR12802:SF41">
    <property type="entry name" value="BRAHMA ASSOCIATED PROTEIN 155 KDA"/>
    <property type="match status" value="1"/>
</dbReference>
<dbReference type="GO" id="GO:0008270">
    <property type="term" value="F:zinc ion binding"/>
    <property type="evidence" value="ECO:0007669"/>
    <property type="project" value="UniProtKB-KW"/>
</dbReference>
<dbReference type="SUPFAM" id="SSF46689">
    <property type="entry name" value="Homeodomain-like"/>
    <property type="match status" value="2"/>
</dbReference>
<feature type="region of interest" description="Disordered" evidence="9">
    <location>
        <begin position="1"/>
        <end position="101"/>
    </location>
</feature>
<dbReference type="GO" id="GO:0005634">
    <property type="term" value="C:nucleus"/>
    <property type="evidence" value="ECO:0007669"/>
    <property type="project" value="UniProtKB-ARBA"/>
</dbReference>
<dbReference type="CDD" id="cd02336">
    <property type="entry name" value="ZZ_RSC8"/>
    <property type="match status" value="1"/>
</dbReference>
<feature type="domain" description="HTH myb-type" evidence="14">
    <location>
        <begin position="357"/>
        <end position="404"/>
    </location>
</feature>
<feature type="compositionally biased region" description="Gly residues" evidence="9">
    <location>
        <begin position="85"/>
        <end position="99"/>
    </location>
</feature>
<evidence type="ECO:0000256" key="1">
    <source>
        <dbReference type="ARBA" id="ARBA00022723"/>
    </source>
</evidence>
<feature type="compositionally biased region" description="Pro residues" evidence="9">
    <location>
        <begin position="928"/>
        <end position="940"/>
    </location>
</feature>
<dbReference type="InterPro" id="IPR043145">
    <property type="entry name" value="Znf_ZZ_sf"/>
</dbReference>
<evidence type="ECO:0000313" key="15">
    <source>
        <dbReference type="EnsemblPlants" id="ONIVA03G33830.1"/>
    </source>
</evidence>
<feature type="compositionally biased region" description="Basic and acidic residues" evidence="9">
    <location>
        <begin position="488"/>
        <end position="500"/>
    </location>
</feature>
<feature type="region of interest" description="Disordered" evidence="9">
    <location>
        <begin position="903"/>
        <end position="940"/>
    </location>
</feature>
<dbReference type="GO" id="GO:0003677">
    <property type="term" value="F:DNA binding"/>
    <property type="evidence" value="ECO:0007669"/>
    <property type="project" value="UniProtKB-KW"/>
</dbReference>
<evidence type="ECO:0000259" key="13">
    <source>
        <dbReference type="PROSITE" id="PS51293"/>
    </source>
</evidence>
<feature type="compositionally biased region" description="Polar residues" evidence="9">
    <location>
        <begin position="475"/>
        <end position="487"/>
    </location>
</feature>
<feature type="compositionally biased region" description="Basic and acidic residues" evidence="9">
    <location>
        <begin position="621"/>
        <end position="633"/>
    </location>
</feature>
<dbReference type="PANTHER" id="PTHR12802">
    <property type="entry name" value="SWI/SNF COMPLEX-RELATED"/>
    <property type="match status" value="1"/>
</dbReference>
<evidence type="ECO:0000256" key="7">
    <source>
        <dbReference type="ARBA" id="ARBA00023242"/>
    </source>
</evidence>
<reference evidence="15" key="1">
    <citation type="submission" date="2015-04" db="UniProtKB">
        <authorList>
            <consortium name="EnsemblPlants"/>
        </authorList>
    </citation>
    <scope>IDENTIFICATION</scope>
    <source>
        <strain evidence="15">SL10</strain>
    </source>
</reference>
<keyword evidence="3" id="KW-0862">Zinc</keyword>
<keyword evidence="16" id="KW-1185">Reference proteome</keyword>
<evidence type="ECO:0000259" key="12">
    <source>
        <dbReference type="PROSITE" id="PS50934"/>
    </source>
</evidence>
<dbReference type="InterPro" id="IPR007526">
    <property type="entry name" value="SWIRM"/>
</dbReference>
<dbReference type="Gene3D" id="3.30.60.90">
    <property type="match status" value="1"/>
</dbReference>
<dbReference type="SMART" id="SM00717">
    <property type="entry name" value="SANT"/>
    <property type="match status" value="1"/>
</dbReference>
<reference evidence="15" key="2">
    <citation type="submission" date="2018-04" db="EMBL/GenBank/DDBJ databases">
        <title>OnivRS2 (Oryza nivara Reference Sequence Version 2).</title>
        <authorList>
            <person name="Zhang J."/>
            <person name="Kudrna D."/>
            <person name="Lee S."/>
            <person name="Talag J."/>
            <person name="Rajasekar S."/>
            <person name="Welchert J."/>
            <person name="Hsing Y.-I."/>
            <person name="Wing R.A."/>
        </authorList>
    </citation>
    <scope>NUCLEOTIDE SEQUENCE [LARGE SCALE GENOMIC DNA]</scope>
    <source>
        <strain evidence="15">SL10</strain>
    </source>
</reference>
<keyword evidence="1" id="KW-0479">Metal-binding</keyword>
<evidence type="ECO:0000256" key="5">
    <source>
        <dbReference type="ARBA" id="ARBA00023125"/>
    </source>
</evidence>
<feature type="compositionally biased region" description="Polar residues" evidence="9">
    <location>
        <begin position="697"/>
        <end position="713"/>
    </location>
</feature>
<feature type="domain" description="SWIRM" evidence="12">
    <location>
        <begin position="131"/>
        <end position="228"/>
    </location>
</feature>
<evidence type="ECO:0000256" key="6">
    <source>
        <dbReference type="ARBA" id="ARBA00023163"/>
    </source>
</evidence>
<dbReference type="Pfam" id="PF04433">
    <property type="entry name" value="SWIRM"/>
    <property type="match status" value="1"/>
</dbReference>
<dbReference type="Pfam" id="PF00569">
    <property type="entry name" value="ZZ"/>
    <property type="match status" value="1"/>
</dbReference>
<dbReference type="AlphaFoldDB" id="A0A0E0GT04"/>
<dbReference type="STRING" id="4536.A0A0E0GT04"/>
<evidence type="ECO:0000256" key="9">
    <source>
        <dbReference type="SAM" id="MobiDB-lite"/>
    </source>
</evidence>
<evidence type="ECO:0000259" key="10">
    <source>
        <dbReference type="PROSITE" id="PS50090"/>
    </source>
</evidence>
<feature type="compositionally biased region" description="Basic and acidic residues" evidence="9">
    <location>
        <begin position="679"/>
        <end position="690"/>
    </location>
</feature>
<evidence type="ECO:0000256" key="4">
    <source>
        <dbReference type="ARBA" id="ARBA00023015"/>
    </source>
</evidence>
<dbReference type="HOGENOM" id="CLU_015614_0_0_1"/>
<dbReference type="Pfam" id="PF00249">
    <property type="entry name" value="Myb_DNA-binding"/>
    <property type="match status" value="1"/>
</dbReference>
<dbReference type="PROSITE" id="PS50135">
    <property type="entry name" value="ZF_ZZ_2"/>
    <property type="match status" value="1"/>
</dbReference>
<dbReference type="PROSITE" id="PS51294">
    <property type="entry name" value="HTH_MYB"/>
    <property type="match status" value="1"/>
</dbReference>
<feature type="domain" description="ZZ-type" evidence="11">
    <location>
        <begin position="296"/>
        <end position="350"/>
    </location>
</feature>
<feature type="domain" description="SANT" evidence="13">
    <location>
        <begin position="353"/>
        <end position="404"/>
    </location>
</feature>
<evidence type="ECO:0000256" key="8">
    <source>
        <dbReference type="PROSITE-ProRule" id="PRU00228"/>
    </source>
</evidence>
<dbReference type="SUPFAM" id="SSF57850">
    <property type="entry name" value="RING/U-box"/>
    <property type="match status" value="1"/>
</dbReference>
<feature type="domain" description="Myb-like" evidence="10">
    <location>
        <begin position="357"/>
        <end position="400"/>
    </location>
</feature>
<feature type="region of interest" description="Disordered" evidence="9">
    <location>
        <begin position="603"/>
        <end position="736"/>
    </location>
</feature>
<dbReference type="Gene3D" id="1.10.10.10">
    <property type="entry name" value="Winged helix-like DNA-binding domain superfamily/Winged helix DNA-binding domain"/>
    <property type="match status" value="1"/>
</dbReference>
<feature type="compositionally biased region" description="Basic residues" evidence="9">
    <location>
        <begin position="23"/>
        <end position="32"/>
    </location>
</feature>
<dbReference type="InterPro" id="IPR017930">
    <property type="entry name" value="Myb_dom"/>
</dbReference>
<feature type="compositionally biased region" description="Basic and acidic residues" evidence="9">
    <location>
        <begin position="427"/>
        <end position="456"/>
    </location>
</feature>
<keyword evidence="4" id="KW-0805">Transcription regulation</keyword>
<evidence type="ECO:0000259" key="11">
    <source>
        <dbReference type="PROSITE" id="PS50135"/>
    </source>
</evidence>
<dbReference type="EnsemblPlants" id="ONIVA03G33830.1">
    <property type="protein sequence ID" value="ONIVA03G33830.1"/>
    <property type="gene ID" value="ONIVA03G33830"/>
</dbReference>
<dbReference type="PROSITE" id="PS50934">
    <property type="entry name" value="SWIRM"/>
    <property type="match status" value="1"/>
</dbReference>
<proteinExistence type="predicted"/>
<evidence type="ECO:0008006" key="17">
    <source>
        <dbReference type="Google" id="ProtNLM"/>
    </source>
</evidence>
<keyword evidence="5" id="KW-0238">DNA-binding</keyword>
<keyword evidence="6" id="KW-0804">Transcription</keyword>
<dbReference type="Proteomes" id="UP000006591">
    <property type="component" value="Chromosome 3"/>
</dbReference>
<dbReference type="SMART" id="SM00291">
    <property type="entry name" value="ZnF_ZZ"/>
    <property type="match status" value="1"/>
</dbReference>
<organism evidence="15">
    <name type="scientific">Oryza nivara</name>
    <name type="common">Indian wild rice</name>
    <name type="synonym">Oryza sativa f. spontanea</name>
    <dbReference type="NCBI Taxonomy" id="4536"/>
    <lineage>
        <taxon>Eukaryota</taxon>
        <taxon>Viridiplantae</taxon>
        <taxon>Streptophyta</taxon>
        <taxon>Embryophyta</taxon>
        <taxon>Tracheophyta</taxon>
        <taxon>Spermatophyta</taxon>
        <taxon>Magnoliopsida</taxon>
        <taxon>Liliopsida</taxon>
        <taxon>Poales</taxon>
        <taxon>Poaceae</taxon>
        <taxon>BOP clade</taxon>
        <taxon>Oryzoideae</taxon>
        <taxon>Oryzeae</taxon>
        <taxon>Oryzinae</taxon>
        <taxon>Oryza</taxon>
    </lineage>
</organism>
<evidence type="ECO:0000256" key="2">
    <source>
        <dbReference type="ARBA" id="ARBA00022771"/>
    </source>
</evidence>
<dbReference type="Gramene" id="ONIVA03G33830.1">
    <property type="protein sequence ID" value="ONIVA03G33830.1"/>
    <property type="gene ID" value="ONIVA03G33830"/>
</dbReference>
<dbReference type="InterPro" id="IPR032451">
    <property type="entry name" value="SMARCC_C"/>
</dbReference>
<sequence>MEPKSSASAAHQGGDAPAEAPRRRGGGGKRKSGGSSFTPSKRHAKERNAAFHVPPHLLHSGPLTRAARQSPHKLAEEAAAAAAAGTGGSEAGGGKGGGDVIRLEGEEAPTEETPLVDEVFEAVRSRGAGVHVVPTFAGWFSWKEIHPIEKQMLPSFFNGKSDKRTPEIYLGIRNFIMLKFHANPQLQLESKDLAELSIGEADAHQEVLKFLDHWGLINFHPFLPAGQEESKPEEAHGKSHSEEKASVLEQLFKFESVQSYMIPLPKKGEVETPAPLPSLLPDPALIEDVVSAAEPSVEYHCNSCSVDCSKKRYHCRTQADFDLCSDCYNEGKFDIGMAKTDFILMDSSEVSGASGTSWTDEETLLLLEALEIFGGKWTEIAEHVATKTKAQCMLHFLQMQIEDRFHGDEDINQNIQENTEQASAEKGAAEIPDKMEVEEKAEGKDTAGEKTPEKAEGNSVEAQTEDGNAIENKDANNSGGTDSVKSLNTDEPKKSSDADPPKSSSDAEPVVKENSVDVDTSRENASNFAIDTLKSAFEAVGYFPEHEGSFADAGNPVMALASFLAGLVEDDTATNSCRSSLKAISEVSPALQLATRHCFILEDPPSDVKDMSGNASTTSTDGDKRKDKDKTQDSIDSEVEGINKKGETVLSVEGKKSSPISPKGQDTDKKDECDEDPSVDPKHNNGKESDDPVSLDKSVSNNKKGNTMETSNPEMIEDKASSEVNPADDSSLEGKVEMKKTKDAVANATTAQEKKQSQILENGKMEGNANTAKMVKTVNFNSGPLTYDTCPAEPKSTEDVAADEENSSRVTANLTDSITRLKRAAATAISAAAVKAKLLADHEEEQIRQLAALMIDKLYRKVEAKVSFLTEVEHLVQRTREYTEKTRKKLLMERNAIIAARMGSLPSRPNQPGAAGNRLPAGYGGPIVRPPPNAMPRPSS</sequence>
<dbReference type="InterPro" id="IPR036388">
    <property type="entry name" value="WH-like_DNA-bd_sf"/>
</dbReference>
<dbReference type="OMA" id="DFIVMEP"/>
<feature type="region of interest" description="Disordered" evidence="9">
    <location>
        <begin position="419"/>
        <end position="519"/>
    </location>
</feature>
<dbReference type="PROSITE" id="PS51293">
    <property type="entry name" value="SANT"/>
    <property type="match status" value="1"/>
</dbReference>
<dbReference type="FunFam" id="1.10.10.60:FF:000014">
    <property type="entry name" value="SWI/SNF complex subunit SMARCC2 isoform C"/>
    <property type="match status" value="1"/>
</dbReference>
<dbReference type="InterPro" id="IPR009057">
    <property type="entry name" value="Homeodomain-like_sf"/>
</dbReference>
<dbReference type="Gene3D" id="1.10.10.60">
    <property type="entry name" value="Homeodomain-like"/>
    <property type="match status" value="1"/>
</dbReference>
<dbReference type="Pfam" id="PF16495">
    <property type="entry name" value="SWIRM-assoc_1"/>
    <property type="match status" value="1"/>
</dbReference>
<keyword evidence="2 8" id="KW-0863">Zinc-finger</keyword>
<dbReference type="PROSITE" id="PS50090">
    <property type="entry name" value="MYB_LIKE"/>
    <property type="match status" value="1"/>
</dbReference>
<dbReference type="CDD" id="cd00167">
    <property type="entry name" value="SANT"/>
    <property type="match status" value="1"/>
</dbReference>
<feature type="compositionally biased region" description="Basic and acidic residues" evidence="9">
    <location>
        <begin position="509"/>
        <end position="519"/>
    </location>
</feature>
<name>A0A0E0GT04_ORYNI</name>
<dbReference type="eggNOG" id="KOG1279">
    <property type="taxonomic scope" value="Eukaryota"/>
</dbReference>
<evidence type="ECO:0000256" key="3">
    <source>
        <dbReference type="ARBA" id="ARBA00022833"/>
    </source>
</evidence>
<evidence type="ECO:0000259" key="14">
    <source>
        <dbReference type="PROSITE" id="PS51294"/>
    </source>
</evidence>
<accession>A0A0E0GT04</accession>
<protein>
    <recommendedName>
        <fullName evidence="17">SWI/SNF complex subunit SWI3D</fullName>
    </recommendedName>
</protein>
<dbReference type="InterPro" id="IPR017884">
    <property type="entry name" value="SANT_dom"/>
</dbReference>
<dbReference type="InterPro" id="IPR001005">
    <property type="entry name" value="SANT/Myb"/>
</dbReference>
<dbReference type="InterPro" id="IPR000433">
    <property type="entry name" value="Znf_ZZ"/>
</dbReference>
<keyword evidence="7" id="KW-0539">Nucleus</keyword>
<evidence type="ECO:0000313" key="16">
    <source>
        <dbReference type="Proteomes" id="UP000006591"/>
    </source>
</evidence>
<dbReference type="PROSITE" id="PS01357">
    <property type="entry name" value="ZF_ZZ_1"/>
    <property type="match status" value="1"/>
</dbReference>